<dbReference type="RefSeq" id="WP_319955124.1">
    <property type="nucleotide sequence ID" value="NZ_JAXAVX010000009.1"/>
</dbReference>
<reference evidence="3 4" key="1">
    <citation type="submission" date="2023-11" db="EMBL/GenBank/DDBJ databases">
        <authorList>
            <person name="Xu M."/>
            <person name="Jiang T."/>
        </authorList>
    </citation>
    <scope>NUCLEOTIDE SEQUENCE [LARGE SCALE GENOMIC DNA]</scope>
    <source>
        <strain evidence="3 4">SD</strain>
    </source>
</reference>
<name>A0ABU4VQ36_9ACTN</name>
<dbReference type="Pfam" id="PF00561">
    <property type="entry name" value="Abhydrolase_1"/>
    <property type="match status" value="2"/>
</dbReference>
<evidence type="ECO:0000256" key="1">
    <source>
        <dbReference type="SAM" id="MobiDB-lite"/>
    </source>
</evidence>
<dbReference type="EMBL" id="JAXAVX010000009">
    <property type="protein sequence ID" value="MDX8152973.1"/>
    <property type="molecule type" value="Genomic_DNA"/>
</dbReference>
<dbReference type="GO" id="GO:0016787">
    <property type="term" value="F:hydrolase activity"/>
    <property type="evidence" value="ECO:0007669"/>
    <property type="project" value="UniProtKB-KW"/>
</dbReference>
<accession>A0ABU4VQ36</accession>
<proteinExistence type="predicted"/>
<dbReference type="Gene3D" id="3.40.50.1820">
    <property type="entry name" value="alpha/beta hydrolase"/>
    <property type="match status" value="1"/>
</dbReference>
<feature type="region of interest" description="Disordered" evidence="1">
    <location>
        <begin position="1"/>
        <end position="37"/>
    </location>
</feature>
<dbReference type="PRINTS" id="PR00111">
    <property type="entry name" value="ABHYDROLASE"/>
</dbReference>
<dbReference type="SUPFAM" id="SSF53474">
    <property type="entry name" value="alpha/beta-Hydrolases"/>
    <property type="match status" value="1"/>
</dbReference>
<dbReference type="PANTHER" id="PTHR43433">
    <property type="entry name" value="HYDROLASE, ALPHA/BETA FOLD FAMILY PROTEIN"/>
    <property type="match status" value="1"/>
</dbReference>
<gene>
    <name evidence="3" type="ORF">SK069_15345</name>
</gene>
<evidence type="ECO:0000313" key="4">
    <source>
        <dbReference type="Proteomes" id="UP001277761"/>
    </source>
</evidence>
<keyword evidence="3" id="KW-0378">Hydrolase</keyword>
<comment type="caution">
    <text evidence="3">The sequence shown here is derived from an EMBL/GenBank/DDBJ whole genome shotgun (WGS) entry which is preliminary data.</text>
</comment>
<keyword evidence="4" id="KW-1185">Reference proteome</keyword>
<dbReference type="InterPro" id="IPR029058">
    <property type="entry name" value="AB_hydrolase_fold"/>
</dbReference>
<evidence type="ECO:0000259" key="2">
    <source>
        <dbReference type="Pfam" id="PF00561"/>
    </source>
</evidence>
<dbReference type="Proteomes" id="UP001277761">
    <property type="component" value="Unassembled WGS sequence"/>
</dbReference>
<dbReference type="PANTHER" id="PTHR43433:SF5">
    <property type="entry name" value="AB HYDROLASE-1 DOMAIN-CONTAINING PROTEIN"/>
    <property type="match status" value="1"/>
</dbReference>
<protein>
    <submittedName>
        <fullName evidence="3">Alpha/beta hydrolase</fullName>
    </submittedName>
</protein>
<dbReference type="InterPro" id="IPR000073">
    <property type="entry name" value="AB_hydrolase_1"/>
</dbReference>
<organism evidence="3 4">
    <name type="scientific">Patulibacter brassicae</name>
    <dbReference type="NCBI Taxonomy" id="1705717"/>
    <lineage>
        <taxon>Bacteria</taxon>
        <taxon>Bacillati</taxon>
        <taxon>Actinomycetota</taxon>
        <taxon>Thermoleophilia</taxon>
        <taxon>Solirubrobacterales</taxon>
        <taxon>Patulibacteraceae</taxon>
        <taxon>Patulibacter</taxon>
    </lineage>
</organism>
<feature type="domain" description="AB hydrolase-1" evidence="2">
    <location>
        <begin position="238"/>
        <end position="298"/>
    </location>
</feature>
<sequence length="313" mass="32590">MPADALLPAPGPRARGDRRAARGQASEAGASALPSPELLGPEAVVPVVLPDGSERTVLRRGSGAPLLLVQGMAAGHGHWGRWFLEGLLAAGREVISINHVGVAGSSRSRDPYAIADLADAQAAALDALGVDGPIDVFGISMGGMTAQELALRHPDRVRSLVLGCTSPGHVLGTWTEQAVMGGLVAALQSGDAARAMRASWEINVSPGFAERTDVYDEFVAVTQANRVTLRVISAQMHAIGTHDTSGRLGDIAVPTTVLHGTADQMLPYPNAPVLAEAIPGAQLVTLQDVGHLFFWERPDDAVRVALETAARAD</sequence>
<dbReference type="InterPro" id="IPR050471">
    <property type="entry name" value="AB_hydrolase"/>
</dbReference>
<feature type="domain" description="AB hydrolase-1" evidence="2">
    <location>
        <begin position="65"/>
        <end position="180"/>
    </location>
</feature>
<evidence type="ECO:0000313" key="3">
    <source>
        <dbReference type="EMBL" id="MDX8152973.1"/>
    </source>
</evidence>